<protein>
    <recommendedName>
        <fullName evidence="3">Coenzyme PQQ synthesis D</fullName>
    </recommendedName>
</protein>
<dbReference type="Pfam" id="PF05402">
    <property type="entry name" value="PqqD"/>
    <property type="match status" value="1"/>
</dbReference>
<keyword evidence="2" id="KW-1185">Reference proteome</keyword>
<dbReference type="InterPro" id="IPR008792">
    <property type="entry name" value="PQQD"/>
</dbReference>
<evidence type="ECO:0000313" key="2">
    <source>
        <dbReference type="Proteomes" id="UP000002216"/>
    </source>
</evidence>
<name>C7LVC8_DESBD</name>
<proteinExistence type="predicted"/>
<organism evidence="1 2">
    <name type="scientific">Desulfomicrobium baculatum (strain DSM 4028 / VKM B-1378 / X)</name>
    <name type="common">Desulfovibrio baculatus</name>
    <dbReference type="NCBI Taxonomy" id="525897"/>
    <lineage>
        <taxon>Bacteria</taxon>
        <taxon>Pseudomonadati</taxon>
        <taxon>Thermodesulfobacteriota</taxon>
        <taxon>Desulfovibrionia</taxon>
        <taxon>Desulfovibrionales</taxon>
        <taxon>Desulfomicrobiaceae</taxon>
        <taxon>Desulfomicrobium</taxon>
    </lineage>
</organism>
<gene>
    <name evidence="1" type="ordered locus">Dbac_0343</name>
</gene>
<dbReference type="eggNOG" id="ENOG5033GEP">
    <property type="taxonomic scope" value="Bacteria"/>
</dbReference>
<dbReference type="EMBL" id="CP001629">
    <property type="protein sequence ID" value="ACU88470.1"/>
    <property type="molecule type" value="Genomic_DNA"/>
</dbReference>
<dbReference type="HOGENOM" id="CLU_150513_2_0_7"/>
<evidence type="ECO:0008006" key="3">
    <source>
        <dbReference type="Google" id="ProtNLM"/>
    </source>
</evidence>
<reference evidence="1 2" key="1">
    <citation type="journal article" date="2009" name="Stand. Genomic Sci.">
        <title>Complete genome sequence of Desulfomicrobium baculatum type strain (X).</title>
        <authorList>
            <person name="Copeland A."/>
            <person name="Spring S."/>
            <person name="Goker M."/>
            <person name="Schneider S."/>
            <person name="Lapidus A."/>
            <person name="Del Rio T.G."/>
            <person name="Tice H."/>
            <person name="Cheng J.F."/>
            <person name="Chen F."/>
            <person name="Nolan M."/>
            <person name="Bruce D."/>
            <person name="Goodwin L."/>
            <person name="Pitluck S."/>
            <person name="Ivanova N."/>
            <person name="Mavrommatis K."/>
            <person name="Ovchinnikova G."/>
            <person name="Pati A."/>
            <person name="Chen A."/>
            <person name="Palaniappan K."/>
            <person name="Land M."/>
            <person name="Hauser L."/>
            <person name="Chang Y.J."/>
            <person name="Jeffries C.C."/>
            <person name="Meincke L."/>
            <person name="Sims D."/>
            <person name="Brettin T."/>
            <person name="Detter J.C."/>
            <person name="Han C."/>
            <person name="Chain P."/>
            <person name="Bristow J."/>
            <person name="Eisen J.A."/>
            <person name="Markowitz V."/>
            <person name="Hugenholtz P."/>
            <person name="Kyrpides N.C."/>
            <person name="Klenk H.P."/>
            <person name="Lucas S."/>
        </authorList>
    </citation>
    <scope>NUCLEOTIDE SEQUENCE [LARGE SCALE GENOMIC DNA]</scope>
    <source>
        <strain evidence="2">DSM 4028 / VKM B-1378 / X</strain>
    </source>
</reference>
<dbReference type="Proteomes" id="UP000002216">
    <property type="component" value="Chromosome"/>
</dbReference>
<dbReference type="OrthoDB" id="5421816at2"/>
<dbReference type="STRING" id="525897.Dbac_0343"/>
<dbReference type="AlphaFoldDB" id="C7LVC8"/>
<dbReference type="RefSeq" id="WP_012805555.1">
    <property type="nucleotide sequence ID" value="NC_013173.1"/>
</dbReference>
<dbReference type="Gene3D" id="1.10.10.1150">
    <property type="entry name" value="Coenzyme PQQ synthesis protein D (PqqD)"/>
    <property type="match status" value="1"/>
</dbReference>
<dbReference type="InterPro" id="IPR041881">
    <property type="entry name" value="PqqD_sf"/>
</dbReference>
<dbReference type="KEGG" id="dba:Dbac_0343"/>
<sequence>MQQPQSKADALCAVPVPMPGIRATVSDQGLVRISHPATLKPWLARLLPASVALPLRTLELDAMGTFVWNNIDGTATVDDLAHQVAEHYSCLPAEAQQAVAMFIRQLGQRGILGLR</sequence>
<accession>C7LVC8</accession>
<evidence type="ECO:0000313" key="1">
    <source>
        <dbReference type="EMBL" id="ACU88470.1"/>
    </source>
</evidence>